<organism evidence="2 3">
    <name type="scientific">Vibrio rumoiensis 1S-45</name>
    <dbReference type="NCBI Taxonomy" id="1188252"/>
    <lineage>
        <taxon>Bacteria</taxon>
        <taxon>Pseudomonadati</taxon>
        <taxon>Pseudomonadota</taxon>
        <taxon>Gammaproteobacteria</taxon>
        <taxon>Vibrionales</taxon>
        <taxon>Vibrionaceae</taxon>
        <taxon>Vibrio</taxon>
    </lineage>
</organism>
<dbReference type="OrthoDB" id="5609458at2"/>
<comment type="caution">
    <text evidence="2">The sequence shown here is derived from an EMBL/GenBank/DDBJ whole genome shotgun (WGS) entry which is preliminary data.</text>
</comment>
<feature type="domain" description="Helix-turn-helix" evidence="1">
    <location>
        <begin position="18"/>
        <end position="65"/>
    </location>
</feature>
<name>A0A1E5E0S7_9VIBR</name>
<dbReference type="Proteomes" id="UP000094070">
    <property type="component" value="Unassembled WGS sequence"/>
</dbReference>
<dbReference type="InterPro" id="IPR009061">
    <property type="entry name" value="DNA-bd_dom_put_sf"/>
</dbReference>
<dbReference type="RefSeq" id="WP_017026015.1">
    <property type="nucleotide sequence ID" value="NZ_AJYK02000082.1"/>
</dbReference>
<dbReference type="AlphaFoldDB" id="A0A1E5E0S7"/>
<dbReference type="STRING" id="1188252.A1QC_02625"/>
<evidence type="ECO:0000313" key="2">
    <source>
        <dbReference type="EMBL" id="OEF24063.1"/>
    </source>
</evidence>
<reference evidence="2 3" key="1">
    <citation type="journal article" date="2012" name="Science">
        <title>Ecological populations of bacteria act as socially cohesive units of antibiotic production and resistance.</title>
        <authorList>
            <person name="Cordero O.X."/>
            <person name="Wildschutte H."/>
            <person name="Kirkup B."/>
            <person name="Proehl S."/>
            <person name="Ngo L."/>
            <person name="Hussain F."/>
            <person name="Le Roux F."/>
            <person name="Mincer T."/>
            <person name="Polz M.F."/>
        </authorList>
    </citation>
    <scope>NUCLEOTIDE SEQUENCE [LARGE SCALE GENOMIC DNA]</scope>
    <source>
        <strain evidence="2 3">1S-45</strain>
    </source>
</reference>
<sequence length="71" mass="8107">MENTNINLGRFGNKLNRKKAAEYLGVTEGTLAVWASTGRYHLPFIKVGRKVYYTLKDLDTFIEGRIFTHTA</sequence>
<dbReference type="InterPro" id="IPR041657">
    <property type="entry name" value="HTH_17"/>
</dbReference>
<evidence type="ECO:0000259" key="1">
    <source>
        <dbReference type="Pfam" id="PF12728"/>
    </source>
</evidence>
<proteinExistence type="predicted"/>
<keyword evidence="3" id="KW-1185">Reference proteome</keyword>
<gene>
    <name evidence="2" type="ORF">A1QC_02625</name>
</gene>
<evidence type="ECO:0000313" key="3">
    <source>
        <dbReference type="Proteomes" id="UP000094070"/>
    </source>
</evidence>
<dbReference type="EMBL" id="AJYK02000082">
    <property type="protein sequence ID" value="OEF24063.1"/>
    <property type="molecule type" value="Genomic_DNA"/>
</dbReference>
<accession>A0A1E5E0S7</accession>
<dbReference type="SUPFAM" id="SSF46955">
    <property type="entry name" value="Putative DNA-binding domain"/>
    <property type="match status" value="1"/>
</dbReference>
<protein>
    <recommendedName>
        <fullName evidence="1">Helix-turn-helix domain-containing protein</fullName>
    </recommendedName>
</protein>
<dbReference type="Pfam" id="PF12728">
    <property type="entry name" value="HTH_17"/>
    <property type="match status" value="1"/>
</dbReference>
<dbReference type="eggNOG" id="ENOG5033D8X">
    <property type="taxonomic scope" value="Bacteria"/>
</dbReference>